<evidence type="ECO:0000256" key="2">
    <source>
        <dbReference type="SAM" id="Phobius"/>
    </source>
</evidence>
<keyword evidence="2" id="KW-1133">Transmembrane helix</keyword>
<name>G5IAA9_9FIRM</name>
<feature type="coiled-coil region" evidence="1">
    <location>
        <begin position="84"/>
        <end position="111"/>
    </location>
</feature>
<accession>G5IAA9</accession>
<evidence type="ECO:0000313" key="4">
    <source>
        <dbReference type="Proteomes" id="UP000005384"/>
    </source>
</evidence>
<keyword evidence="2" id="KW-0812">Transmembrane</keyword>
<dbReference type="HOGENOM" id="CLU_1314004_0_0_9"/>
<organism evidence="3 4">
    <name type="scientific">Hungatella hathewayi WAL-18680</name>
    <dbReference type="NCBI Taxonomy" id="742737"/>
    <lineage>
        <taxon>Bacteria</taxon>
        <taxon>Bacillati</taxon>
        <taxon>Bacillota</taxon>
        <taxon>Clostridia</taxon>
        <taxon>Lachnospirales</taxon>
        <taxon>Lachnospiraceae</taxon>
        <taxon>Hungatella</taxon>
    </lineage>
</organism>
<dbReference type="PATRIC" id="fig|742737.3.peg.450"/>
<keyword evidence="2" id="KW-0472">Membrane</keyword>
<sequence>MYPVRKRKNLDFRKVEKQKHREETARRRGKSMLLLLPLVLLVVYLQNYIYYMEKTDEMERQILEAQSYLNNRGVIEREERLDLLQSNLGLLGRYEEEIESLREERKAQASLTAETLNHVEALMEGRLEMVRDGNFPIRYEDGVLEFTVRTEKPVEASKYMERLEEAEAFEGVEYYGFERRKQDEDGEDWVYQFDVTCRLALPEREESAG</sequence>
<comment type="caution">
    <text evidence="3">The sequence shown here is derived from an EMBL/GenBank/DDBJ whole genome shotgun (WGS) entry which is preliminary data.</text>
</comment>
<evidence type="ECO:0000313" key="3">
    <source>
        <dbReference type="EMBL" id="EHI61998.1"/>
    </source>
</evidence>
<keyword evidence="4" id="KW-1185">Reference proteome</keyword>
<reference evidence="3 4" key="1">
    <citation type="submission" date="2011-08" db="EMBL/GenBank/DDBJ databases">
        <title>The Genome Sequence of Clostridium hathewayi WAL-18680.</title>
        <authorList>
            <consortium name="The Broad Institute Genome Sequencing Platform"/>
            <person name="Earl A."/>
            <person name="Ward D."/>
            <person name="Feldgarden M."/>
            <person name="Gevers D."/>
            <person name="Finegold S.M."/>
            <person name="Summanen P.H."/>
            <person name="Molitoris D.R."/>
            <person name="Song M."/>
            <person name="Daigneault M."/>
            <person name="Allen-Vercoe E."/>
            <person name="Young S.K."/>
            <person name="Zeng Q."/>
            <person name="Gargeya S."/>
            <person name="Fitzgerald M."/>
            <person name="Haas B."/>
            <person name="Abouelleil A."/>
            <person name="Alvarado L."/>
            <person name="Arachchi H.M."/>
            <person name="Berlin A."/>
            <person name="Brown A."/>
            <person name="Chapman S.B."/>
            <person name="Chen Z."/>
            <person name="Dunbar C."/>
            <person name="Freedman E."/>
            <person name="Gearin G."/>
            <person name="Gellesch M."/>
            <person name="Goldberg J."/>
            <person name="Griggs A."/>
            <person name="Gujja S."/>
            <person name="Heiman D."/>
            <person name="Howarth C."/>
            <person name="Larson L."/>
            <person name="Lui A."/>
            <person name="MacDonald P.J.P."/>
            <person name="Montmayeur A."/>
            <person name="Murphy C."/>
            <person name="Neiman D."/>
            <person name="Pearson M."/>
            <person name="Priest M."/>
            <person name="Roberts A."/>
            <person name="Saif S."/>
            <person name="Shea T."/>
            <person name="Shenoy N."/>
            <person name="Sisk P."/>
            <person name="Stolte C."/>
            <person name="Sykes S."/>
            <person name="Wortman J."/>
            <person name="Nusbaum C."/>
            <person name="Birren B."/>
        </authorList>
    </citation>
    <scope>NUCLEOTIDE SEQUENCE [LARGE SCALE GENOMIC DNA]</scope>
    <source>
        <strain evidence="3 4">WAL-18680</strain>
    </source>
</reference>
<gene>
    <name evidence="3" type="ORF">HMPREF9473_00449</name>
</gene>
<keyword evidence="1" id="KW-0175">Coiled coil</keyword>
<evidence type="ECO:0000256" key="1">
    <source>
        <dbReference type="SAM" id="Coils"/>
    </source>
</evidence>
<protein>
    <recommendedName>
        <fullName evidence="5">Fimbrial assembly protein</fullName>
    </recommendedName>
</protein>
<dbReference type="RefSeq" id="WP_006778431.1">
    <property type="nucleotide sequence ID" value="NZ_CP040506.1"/>
</dbReference>
<dbReference type="Proteomes" id="UP000005384">
    <property type="component" value="Unassembled WGS sequence"/>
</dbReference>
<dbReference type="AlphaFoldDB" id="G5IAA9"/>
<proteinExistence type="predicted"/>
<dbReference type="EMBL" id="ADLN01000001">
    <property type="protein sequence ID" value="EHI61998.1"/>
    <property type="molecule type" value="Genomic_DNA"/>
</dbReference>
<feature type="transmembrane region" description="Helical" evidence="2">
    <location>
        <begin position="31"/>
        <end position="51"/>
    </location>
</feature>
<evidence type="ECO:0008006" key="5">
    <source>
        <dbReference type="Google" id="ProtNLM"/>
    </source>
</evidence>